<evidence type="ECO:0000313" key="4">
    <source>
        <dbReference type="EMBL" id="QDT21540.1"/>
    </source>
</evidence>
<keyword evidence="5" id="KW-1185">Reference proteome</keyword>
<dbReference type="InterPro" id="IPR050595">
    <property type="entry name" value="Bact_response_regulator"/>
</dbReference>
<gene>
    <name evidence="4" type="primary">hupR1</name>
    <name evidence="4" type="ORF">HG66A1_33420</name>
</gene>
<accession>A0A517PQ94</accession>
<evidence type="ECO:0000256" key="1">
    <source>
        <dbReference type="ARBA" id="ARBA00022553"/>
    </source>
</evidence>
<feature type="domain" description="Response regulatory" evidence="3">
    <location>
        <begin position="4"/>
        <end position="122"/>
    </location>
</feature>
<proteinExistence type="predicted"/>
<dbReference type="InterPro" id="IPR011006">
    <property type="entry name" value="CheY-like_superfamily"/>
</dbReference>
<dbReference type="InterPro" id="IPR001789">
    <property type="entry name" value="Sig_transdc_resp-reg_receiver"/>
</dbReference>
<keyword evidence="1 2" id="KW-0597">Phosphoprotein</keyword>
<dbReference type="PROSITE" id="PS50110">
    <property type="entry name" value="RESPONSE_REGULATORY"/>
    <property type="match status" value="1"/>
</dbReference>
<protein>
    <submittedName>
        <fullName evidence="4">Hydrogenase transcriptional regulatory protein hupR1</fullName>
    </submittedName>
</protein>
<dbReference type="PANTHER" id="PTHR44591">
    <property type="entry name" value="STRESS RESPONSE REGULATOR PROTEIN 1"/>
    <property type="match status" value="1"/>
</dbReference>
<dbReference type="EMBL" id="CP036266">
    <property type="protein sequence ID" value="QDT21540.1"/>
    <property type="molecule type" value="Genomic_DNA"/>
</dbReference>
<dbReference type="OrthoDB" id="9802066at2"/>
<evidence type="ECO:0000259" key="3">
    <source>
        <dbReference type="PROSITE" id="PS50110"/>
    </source>
</evidence>
<dbReference type="SMART" id="SM00448">
    <property type="entry name" value="REC"/>
    <property type="match status" value="1"/>
</dbReference>
<dbReference type="Pfam" id="PF00072">
    <property type="entry name" value="Response_reg"/>
    <property type="match status" value="1"/>
</dbReference>
<organism evidence="4 5">
    <name type="scientific">Gimesia chilikensis</name>
    <dbReference type="NCBI Taxonomy" id="2605989"/>
    <lineage>
        <taxon>Bacteria</taxon>
        <taxon>Pseudomonadati</taxon>
        <taxon>Planctomycetota</taxon>
        <taxon>Planctomycetia</taxon>
        <taxon>Planctomycetales</taxon>
        <taxon>Planctomycetaceae</taxon>
        <taxon>Gimesia</taxon>
    </lineage>
</organism>
<dbReference type="GO" id="GO:0000160">
    <property type="term" value="P:phosphorelay signal transduction system"/>
    <property type="evidence" value="ECO:0007669"/>
    <property type="project" value="InterPro"/>
</dbReference>
<name>A0A517PQ94_9PLAN</name>
<dbReference type="RefSeq" id="WP_145186024.1">
    <property type="nucleotide sequence ID" value="NZ_CP036266.1"/>
</dbReference>
<feature type="modified residue" description="4-aspartylphosphate" evidence="2">
    <location>
        <position position="56"/>
    </location>
</feature>
<dbReference type="PANTHER" id="PTHR44591:SF19">
    <property type="entry name" value="TWO-COMPONENT RESPONSE REGULATOR-RELATED"/>
    <property type="match status" value="1"/>
</dbReference>
<reference evidence="4 5" key="1">
    <citation type="submission" date="2019-02" db="EMBL/GenBank/DDBJ databases">
        <title>Deep-cultivation of Planctomycetes and their phenomic and genomic characterization uncovers novel biology.</title>
        <authorList>
            <person name="Wiegand S."/>
            <person name="Jogler M."/>
            <person name="Boedeker C."/>
            <person name="Pinto D."/>
            <person name="Vollmers J."/>
            <person name="Rivas-Marin E."/>
            <person name="Kohn T."/>
            <person name="Peeters S.H."/>
            <person name="Heuer A."/>
            <person name="Rast P."/>
            <person name="Oberbeckmann S."/>
            <person name="Bunk B."/>
            <person name="Jeske O."/>
            <person name="Meyerdierks A."/>
            <person name="Storesund J.E."/>
            <person name="Kallscheuer N."/>
            <person name="Luecker S."/>
            <person name="Lage O.M."/>
            <person name="Pohl T."/>
            <person name="Merkel B.J."/>
            <person name="Hornburger P."/>
            <person name="Mueller R.-W."/>
            <person name="Bruemmer F."/>
            <person name="Labrenz M."/>
            <person name="Spormann A.M."/>
            <person name="Op den Camp H."/>
            <person name="Overmann J."/>
            <person name="Amann R."/>
            <person name="Jetten M.S.M."/>
            <person name="Mascher T."/>
            <person name="Medema M.H."/>
            <person name="Devos D.P."/>
            <person name="Kaster A.-K."/>
            <person name="Ovreas L."/>
            <person name="Rohde M."/>
            <person name="Galperin M.Y."/>
            <person name="Jogler C."/>
        </authorList>
    </citation>
    <scope>NUCLEOTIDE SEQUENCE [LARGE SCALE GENOMIC DNA]</scope>
    <source>
        <strain evidence="4 5">HG66A1</strain>
    </source>
</reference>
<dbReference type="Gene3D" id="3.40.50.2300">
    <property type="match status" value="1"/>
</dbReference>
<evidence type="ECO:0000256" key="2">
    <source>
        <dbReference type="PROSITE-ProRule" id="PRU00169"/>
    </source>
</evidence>
<dbReference type="AlphaFoldDB" id="A0A517PQ94"/>
<sequence>MNWLILLVDDDPLILKSIRGALRPLEQTGTQIWSCHSAKEAIQILEESPIDLIISDENMGEMKGTELLSWVSGHSPETRRIILTGDHSLSPLIDSHSPAGVDAYLTKPFKNQDVLSIVVWLMTN</sequence>
<dbReference type="Proteomes" id="UP000320421">
    <property type="component" value="Chromosome"/>
</dbReference>
<dbReference type="SUPFAM" id="SSF52172">
    <property type="entry name" value="CheY-like"/>
    <property type="match status" value="1"/>
</dbReference>
<evidence type="ECO:0000313" key="5">
    <source>
        <dbReference type="Proteomes" id="UP000320421"/>
    </source>
</evidence>